<evidence type="ECO:0000259" key="2">
    <source>
        <dbReference type="SMART" id="SM00460"/>
    </source>
</evidence>
<name>A0A428KVI6_9BACT</name>
<evidence type="ECO:0000313" key="3">
    <source>
        <dbReference type="EMBL" id="RSK50840.1"/>
    </source>
</evidence>
<dbReference type="SUPFAM" id="SSF54001">
    <property type="entry name" value="Cysteine proteinases"/>
    <property type="match status" value="1"/>
</dbReference>
<dbReference type="PANTHER" id="PTHR46333">
    <property type="entry name" value="CYTOKINESIS PROTEIN 3"/>
    <property type="match status" value="1"/>
</dbReference>
<organism evidence="3 4">
    <name type="scientific">Hymenobacter rigui</name>
    <dbReference type="NCBI Taxonomy" id="334424"/>
    <lineage>
        <taxon>Bacteria</taxon>
        <taxon>Pseudomonadati</taxon>
        <taxon>Bacteroidota</taxon>
        <taxon>Cytophagia</taxon>
        <taxon>Cytophagales</taxon>
        <taxon>Hymenobacteraceae</taxon>
        <taxon>Hymenobacter</taxon>
    </lineage>
</organism>
<dbReference type="PANTHER" id="PTHR46333:SF2">
    <property type="entry name" value="CYTOKINESIS PROTEIN 3"/>
    <property type="match status" value="1"/>
</dbReference>
<accession>A0A428KVI6</accession>
<feature type="domain" description="Transglutaminase-like" evidence="2">
    <location>
        <begin position="108"/>
        <end position="171"/>
    </location>
</feature>
<feature type="chain" id="PRO_5019433548" description="Transglutaminase-like domain-containing protein" evidence="1">
    <location>
        <begin position="22"/>
        <end position="394"/>
    </location>
</feature>
<dbReference type="AlphaFoldDB" id="A0A428KVI6"/>
<dbReference type="Proteomes" id="UP000273500">
    <property type="component" value="Unassembled WGS sequence"/>
</dbReference>
<sequence length="394" mass="44840">MRRHFYFFLLVALLLSSSAHRARAQKPVPRRTIPLNMYQSVDARMLQVPDSVTHTVGGLARFITANFSSEADKARAAFVWVARNIRYDVENMYVISFTEEPVQTVRKALAKRTGVCTDYAELYNAIVSQAGLKSYVVTGYTKQQSGALAPVGHAWCATRIDGQWTLMDPTWSAGYVSDDTYVARFTEEYFRVPPSTFIRRHMPYDPLWQLLPTPLTPRQFQQSSTPAPAARPFSVADSVAAYERQTPGQQRQASTRRIEQAGISNALLFNYLSHIYIAAYNDASNEFNAGIAKLNDFIEYYNHQFLPKKTDEELQQLLPPIAQHFKQARALLAGVHIQDQSQQTSVRQFTQMMQEADTKLGNCQAFMTRYLQTRKLLRPTLFMNLNAGRNELAR</sequence>
<comment type="caution">
    <text evidence="3">The sequence shown here is derived from an EMBL/GenBank/DDBJ whole genome shotgun (WGS) entry which is preliminary data.</text>
</comment>
<evidence type="ECO:0000313" key="4">
    <source>
        <dbReference type="Proteomes" id="UP000273500"/>
    </source>
</evidence>
<evidence type="ECO:0000256" key="1">
    <source>
        <dbReference type="SAM" id="SignalP"/>
    </source>
</evidence>
<reference evidence="3 4" key="1">
    <citation type="submission" date="2018-12" db="EMBL/GenBank/DDBJ databases">
        <authorList>
            <person name="Feng G."/>
            <person name="Zhu H."/>
        </authorList>
    </citation>
    <scope>NUCLEOTIDE SEQUENCE [LARGE SCALE GENOMIC DNA]</scope>
    <source>
        <strain evidence="3 4">KCTC 12533</strain>
    </source>
</reference>
<dbReference type="OrthoDB" id="9788327at2"/>
<proteinExistence type="predicted"/>
<keyword evidence="4" id="KW-1185">Reference proteome</keyword>
<dbReference type="EMBL" id="RWIT01000001">
    <property type="protein sequence ID" value="RSK50840.1"/>
    <property type="molecule type" value="Genomic_DNA"/>
</dbReference>
<dbReference type="SMART" id="SM00460">
    <property type="entry name" value="TGc"/>
    <property type="match status" value="1"/>
</dbReference>
<dbReference type="InterPro" id="IPR002931">
    <property type="entry name" value="Transglutaminase-like"/>
</dbReference>
<keyword evidence="1" id="KW-0732">Signal</keyword>
<protein>
    <recommendedName>
        <fullName evidence="2">Transglutaminase-like domain-containing protein</fullName>
    </recommendedName>
</protein>
<feature type="signal peptide" evidence="1">
    <location>
        <begin position="1"/>
        <end position="21"/>
    </location>
</feature>
<dbReference type="RefSeq" id="WP_125417319.1">
    <property type="nucleotide sequence ID" value="NZ_RWIT01000001.1"/>
</dbReference>
<dbReference type="InterPro" id="IPR052557">
    <property type="entry name" value="CAP/Cytokinesis_protein"/>
</dbReference>
<dbReference type="InterPro" id="IPR038765">
    <property type="entry name" value="Papain-like_cys_pep_sf"/>
</dbReference>
<dbReference type="Gene3D" id="3.10.620.30">
    <property type="match status" value="1"/>
</dbReference>
<gene>
    <name evidence="3" type="ORF">EI291_00530</name>
</gene>
<dbReference type="GO" id="GO:0005737">
    <property type="term" value="C:cytoplasm"/>
    <property type="evidence" value="ECO:0007669"/>
    <property type="project" value="TreeGrafter"/>
</dbReference>
<dbReference type="Pfam" id="PF01841">
    <property type="entry name" value="Transglut_core"/>
    <property type="match status" value="1"/>
</dbReference>